<sequence length="363" mass="38702">MDDVTALRALLNDSDPRAGATASFPDRQRARTKAITMLDAAPARRPLWRRIPVLAGAATLVAATTAAALVIGAAGGGPAGIPAAYAAPPDPIEVTGGAPEPGAERLLALAETAGTGEDAPGDGDVAHVSSTGQELLVVTSFAGEEAGDDDLRSAGFIPYDWQYWQGPGGDIREISIAGEAEDTRGDVEEHRRFLDDRSDDFESTLHESLVLPRDLPTDTDALTGALLEWGQDDVPADSPEADETLVNALNHLYDHRPLDADERAAALRVLSGFSGVEYAGPTQDPLARGGELFQVRVEEETETNEYRYVFDSGSGELLYRDVTLLDEEPGESSLAQHDLELPVTTSYRTFLWSGWVPGIGDRP</sequence>
<evidence type="ECO:0000313" key="3">
    <source>
        <dbReference type="Proteomes" id="UP001348641"/>
    </source>
</evidence>
<dbReference type="EMBL" id="JAUUCC010000068">
    <property type="protein sequence ID" value="MEE2053341.1"/>
    <property type="molecule type" value="Genomic_DNA"/>
</dbReference>
<accession>A0ABU7KVL6</accession>
<organism evidence="2 3">
    <name type="scientific">Nocardiopsis tropica</name>
    <dbReference type="NCBI Taxonomy" id="109330"/>
    <lineage>
        <taxon>Bacteria</taxon>
        <taxon>Bacillati</taxon>
        <taxon>Actinomycetota</taxon>
        <taxon>Actinomycetes</taxon>
        <taxon>Streptosporangiales</taxon>
        <taxon>Nocardiopsidaceae</taxon>
        <taxon>Nocardiopsis</taxon>
    </lineage>
</organism>
<dbReference type="Proteomes" id="UP001348641">
    <property type="component" value="Unassembled WGS sequence"/>
</dbReference>
<reference evidence="2 3" key="1">
    <citation type="submission" date="2023-07" db="EMBL/GenBank/DDBJ databases">
        <authorList>
            <person name="Girao M."/>
            <person name="Carvalho M.F."/>
        </authorList>
    </citation>
    <scope>NUCLEOTIDE SEQUENCE [LARGE SCALE GENOMIC DNA]</scope>
    <source>
        <strain evidence="2 3">66/93</strain>
    </source>
</reference>
<keyword evidence="1" id="KW-0472">Membrane</keyword>
<dbReference type="NCBIfam" id="NF038083">
    <property type="entry name" value="CU044_5270_fam"/>
    <property type="match status" value="1"/>
</dbReference>
<keyword evidence="1" id="KW-0812">Transmembrane</keyword>
<feature type="transmembrane region" description="Helical" evidence="1">
    <location>
        <begin position="53"/>
        <end position="74"/>
    </location>
</feature>
<evidence type="ECO:0000256" key="1">
    <source>
        <dbReference type="SAM" id="Phobius"/>
    </source>
</evidence>
<proteinExistence type="predicted"/>
<gene>
    <name evidence="2" type="ORF">Q8A49_22815</name>
</gene>
<name>A0ABU7KVL6_9ACTN</name>
<evidence type="ECO:0000313" key="2">
    <source>
        <dbReference type="EMBL" id="MEE2053341.1"/>
    </source>
</evidence>
<keyword evidence="1" id="KW-1133">Transmembrane helix</keyword>
<protein>
    <submittedName>
        <fullName evidence="2">CU044_5270 family protein</fullName>
    </submittedName>
</protein>
<dbReference type="InterPro" id="IPR047789">
    <property type="entry name" value="CU044_5270-like"/>
</dbReference>
<dbReference type="RefSeq" id="WP_330160296.1">
    <property type="nucleotide sequence ID" value="NZ_BAAAJA010000009.1"/>
</dbReference>
<comment type="caution">
    <text evidence="2">The sequence shown here is derived from an EMBL/GenBank/DDBJ whole genome shotgun (WGS) entry which is preliminary data.</text>
</comment>